<dbReference type="PROSITE" id="PS51725">
    <property type="entry name" value="ABM"/>
    <property type="match status" value="1"/>
</dbReference>
<dbReference type="OrthoDB" id="9812192at2"/>
<dbReference type="Pfam" id="PF03992">
    <property type="entry name" value="ABM"/>
    <property type="match status" value="1"/>
</dbReference>
<dbReference type="GO" id="GO:0005829">
    <property type="term" value="C:cytosol"/>
    <property type="evidence" value="ECO:0007669"/>
    <property type="project" value="TreeGrafter"/>
</dbReference>
<dbReference type="Proteomes" id="UP000023785">
    <property type="component" value="Unassembled WGS sequence"/>
</dbReference>
<dbReference type="AlphaFoldDB" id="V2TLW8"/>
<comment type="caution">
    <text evidence="2">The sequence shown here is derived from an EMBL/GenBank/DDBJ whole genome shotgun (WGS) entry which is preliminary data.</text>
</comment>
<evidence type="ECO:0000259" key="1">
    <source>
        <dbReference type="PROSITE" id="PS51725"/>
    </source>
</evidence>
<evidence type="ECO:0000313" key="2">
    <source>
        <dbReference type="EMBL" id="ESK38337.1"/>
    </source>
</evidence>
<organism evidence="2 3">
    <name type="scientific">Acinetobacter nectaris CIP 110549</name>
    <dbReference type="NCBI Taxonomy" id="1392540"/>
    <lineage>
        <taxon>Bacteria</taxon>
        <taxon>Pseudomonadati</taxon>
        <taxon>Pseudomonadota</taxon>
        <taxon>Gammaproteobacteria</taxon>
        <taxon>Moraxellales</taxon>
        <taxon>Moraxellaceae</taxon>
        <taxon>Acinetobacter</taxon>
    </lineage>
</organism>
<gene>
    <name evidence="2" type="ORF">P256_01870</name>
</gene>
<dbReference type="HOGENOM" id="CLU_131496_11_1_6"/>
<evidence type="ECO:0000313" key="3">
    <source>
        <dbReference type="Proteomes" id="UP000023785"/>
    </source>
</evidence>
<dbReference type="eggNOG" id="COG1359">
    <property type="taxonomic scope" value="Bacteria"/>
</dbReference>
<dbReference type="PATRIC" id="fig|1392540.3.peg.1805"/>
<protein>
    <recommendedName>
        <fullName evidence="1">ABM domain-containing protein</fullName>
    </recommendedName>
</protein>
<dbReference type="InterPro" id="IPR050744">
    <property type="entry name" value="AI-2_Isomerase_LsrG"/>
</dbReference>
<sequence length="94" mass="10956">MNISIIATFIAKAGYEAQLQTLFMQVIEPTLQETGCIKYALHTNKENQQEFVFIEEWQSQNDLDKHLKTTHIQKLFNDVQGLIEFSEIKNLQLL</sequence>
<dbReference type="STRING" id="1392540.P256_01870"/>
<dbReference type="InterPro" id="IPR007138">
    <property type="entry name" value="ABM_dom"/>
</dbReference>
<dbReference type="EMBL" id="AYER01000007">
    <property type="protein sequence ID" value="ESK38337.1"/>
    <property type="molecule type" value="Genomic_DNA"/>
</dbReference>
<accession>V2TLW8</accession>
<dbReference type="PANTHER" id="PTHR33336">
    <property type="entry name" value="QUINOL MONOOXYGENASE YGIN-RELATED"/>
    <property type="match status" value="1"/>
</dbReference>
<dbReference type="PANTHER" id="PTHR33336:SF3">
    <property type="entry name" value="ABM DOMAIN-CONTAINING PROTEIN"/>
    <property type="match status" value="1"/>
</dbReference>
<feature type="domain" description="ABM" evidence="1">
    <location>
        <begin position="3"/>
        <end position="91"/>
    </location>
</feature>
<dbReference type="RefSeq" id="WP_023273494.1">
    <property type="nucleotide sequence ID" value="NZ_KI530734.1"/>
</dbReference>
<name>V2TLW8_9GAMM</name>
<dbReference type="Gene3D" id="3.30.70.100">
    <property type="match status" value="1"/>
</dbReference>
<dbReference type="SUPFAM" id="SSF54909">
    <property type="entry name" value="Dimeric alpha+beta barrel"/>
    <property type="match status" value="1"/>
</dbReference>
<reference evidence="2 3" key="1">
    <citation type="submission" date="2013-10" db="EMBL/GenBank/DDBJ databases">
        <title>The Genome Sequence of Acinetobacter nectaris CIP 110549.</title>
        <authorList>
            <consortium name="The Broad Institute Genomics Platform"/>
            <consortium name="The Broad Institute Genome Sequencing Center for Infectious Disease"/>
            <person name="Cerqueira G."/>
            <person name="Feldgarden M."/>
            <person name="Courvalin P."/>
            <person name="Grillot-Courvalin C."/>
            <person name="Clermont D."/>
            <person name="Rocha E."/>
            <person name="Yoon E.-J."/>
            <person name="Nemec A."/>
            <person name="Young S.K."/>
            <person name="Zeng Q."/>
            <person name="Gargeya S."/>
            <person name="Fitzgerald M."/>
            <person name="Abouelleil A."/>
            <person name="Alvarado L."/>
            <person name="Berlin A.M."/>
            <person name="Chapman S.B."/>
            <person name="Gainer-Dewar J."/>
            <person name="Goldberg J."/>
            <person name="Gnerre S."/>
            <person name="Griggs A."/>
            <person name="Gujja S."/>
            <person name="Hansen M."/>
            <person name="Howarth C."/>
            <person name="Imamovic A."/>
            <person name="Ireland A."/>
            <person name="Larimer J."/>
            <person name="McCowan C."/>
            <person name="Murphy C."/>
            <person name="Pearson M."/>
            <person name="Poon T.W."/>
            <person name="Priest M."/>
            <person name="Roberts A."/>
            <person name="Saif S."/>
            <person name="Shea T."/>
            <person name="Sykes S."/>
            <person name="Wortman J."/>
            <person name="Nusbaum C."/>
            <person name="Birren B."/>
        </authorList>
    </citation>
    <scope>NUCLEOTIDE SEQUENCE [LARGE SCALE GENOMIC DNA]</scope>
    <source>
        <strain evidence="2 3">CIP 110549</strain>
    </source>
</reference>
<dbReference type="GO" id="GO:0016491">
    <property type="term" value="F:oxidoreductase activity"/>
    <property type="evidence" value="ECO:0007669"/>
    <property type="project" value="TreeGrafter"/>
</dbReference>
<keyword evidence="3" id="KW-1185">Reference proteome</keyword>
<proteinExistence type="predicted"/>
<dbReference type="InterPro" id="IPR011008">
    <property type="entry name" value="Dimeric_a/b-barrel"/>
</dbReference>